<evidence type="ECO:0000313" key="3">
    <source>
        <dbReference type="EMBL" id="SHI76246.1"/>
    </source>
</evidence>
<sequence>MIELLTDKLPYSEWMEQLNQWEYLWIAEVIGVFLLLILTGIALRTYFRMREAKRKLDEYKKRRERKDPFDYLTKKEGSPNHDFTESSNHD</sequence>
<dbReference type="EMBL" id="FQZN01000007">
    <property type="protein sequence ID" value="SHI76246.1"/>
    <property type="molecule type" value="Genomic_DNA"/>
</dbReference>
<dbReference type="GeneID" id="92711648"/>
<protein>
    <submittedName>
        <fullName evidence="3">Uncharacterized protein</fullName>
    </submittedName>
</protein>
<keyword evidence="2" id="KW-1133">Transmembrane helix</keyword>
<keyword evidence="4" id="KW-1185">Reference proteome</keyword>
<reference evidence="4" key="1">
    <citation type="submission" date="2016-11" db="EMBL/GenBank/DDBJ databases">
        <authorList>
            <person name="Varghese N."/>
            <person name="Submissions S."/>
        </authorList>
    </citation>
    <scope>NUCLEOTIDE SEQUENCE [LARGE SCALE GENOMIC DNA]</scope>
    <source>
        <strain evidence="4">DSM 26884</strain>
    </source>
</reference>
<evidence type="ECO:0000256" key="2">
    <source>
        <dbReference type="SAM" id="Phobius"/>
    </source>
</evidence>
<keyword evidence="2" id="KW-0812">Transmembrane</keyword>
<feature type="region of interest" description="Disordered" evidence="1">
    <location>
        <begin position="69"/>
        <end position="90"/>
    </location>
</feature>
<proteinExistence type="predicted"/>
<evidence type="ECO:0000256" key="1">
    <source>
        <dbReference type="SAM" id="MobiDB-lite"/>
    </source>
</evidence>
<dbReference type="Proteomes" id="UP000184192">
    <property type="component" value="Unassembled WGS sequence"/>
</dbReference>
<feature type="transmembrane region" description="Helical" evidence="2">
    <location>
        <begin position="23"/>
        <end position="47"/>
    </location>
</feature>
<dbReference type="RefSeq" id="WP_025835869.1">
    <property type="nucleotide sequence ID" value="NZ_FQZN01000007.1"/>
</dbReference>
<gene>
    <name evidence="3" type="ORF">SAMN05444350_10797</name>
</gene>
<keyword evidence="2" id="KW-0472">Membrane</keyword>
<name>A0A1M6DSL5_9BACE</name>
<accession>A0A1M6DSL5</accession>
<dbReference type="AlphaFoldDB" id="A0A1M6DSL5"/>
<organism evidence="3 4">
    <name type="scientific">Bacteroides stercorirosoris</name>
    <dbReference type="NCBI Taxonomy" id="871324"/>
    <lineage>
        <taxon>Bacteria</taxon>
        <taxon>Pseudomonadati</taxon>
        <taxon>Bacteroidota</taxon>
        <taxon>Bacteroidia</taxon>
        <taxon>Bacteroidales</taxon>
        <taxon>Bacteroidaceae</taxon>
        <taxon>Bacteroides</taxon>
    </lineage>
</organism>
<evidence type="ECO:0000313" key="4">
    <source>
        <dbReference type="Proteomes" id="UP000184192"/>
    </source>
</evidence>